<dbReference type="SUPFAM" id="SSF160527">
    <property type="entry name" value="V-type ATPase subunit E-like"/>
    <property type="match status" value="1"/>
</dbReference>
<name>A0A9D1W3C1_9FIRM</name>
<dbReference type="Proteomes" id="UP000886780">
    <property type="component" value="Unassembled WGS sequence"/>
</dbReference>
<organism evidence="1 2">
    <name type="scientific">Candidatus Lachnoclostridium stercoripullorum</name>
    <dbReference type="NCBI Taxonomy" id="2838635"/>
    <lineage>
        <taxon>Bacteria</taxon>
        <taxon>Bacillati</taxon>
        <taxon>Bacillota</taxon>
        <taxon>Clostridia</taxon>
        <taxon>Lachnospirales</taxon>
        <taxon>Lachnospiraceae</taxon>
    </lineage>
</organism>
<dbReference type="InterPro" id="IPR038495">
    <property type="entry name" value="ATPase_E_C"/>
</dbReference>
<dbReference type="AlphaFoldDB" id="A0A9D1W3C1"/>
<dbReference type="EMBL" id="DXEU01000023">
    <property type="protein sequence ID" value="HIX51418.1"/>
    <property type="molecule type" value="Genomic_DNA"/>
</dbReference>
<accession>A0A9D1W3C1</accession>
<evidence type="ECO:0000313" key="1">
    <source>
        <dbReference type="EMBL" id="HIX51418.1"/>
    </source>
</evidence>
<dbReference type="Gene3D" id="3.30.2320.30">
    <property type="entry name" value="ATP synthase, E subunit, C-terminal"/>
    <property type="match status" value="1"/>
</dbReference>
<sequence>MTTDEKLQHFLDFCMEDSRARSAKMLDDCSAALDKDLEDYKADAKRRADMQIQMEKDKIKRDINKQLAVEQLKIRRDLSRKQEELKDMLFVELKNKLVNFMETSAYQQMLERQIRHAKEVAGEEALMVYLDPVDEDKLQRIALHMGGGADIRLSQYSFGGGMRAVIPSKNILIDNSFDSLIQEAKRHVSFHLTEKGGQGHD</sequence>
<protein>
    <submittedName>
        <fullName evidence="1">V-type ATP synthase subunit E</fullName>
    </submittedName>
</protein>
<evidence type="ECO:0000313" key="2">
    <source>
        <dbReference type="Proteomes" id="UP000886780"/>
    </source>
</evidence>
<reference evidence="1" key="2">
    <citation type="submission" date="2021-04" db="EMBL/GenBank/DDBJ databases">
        <authorList>
            <person name="Gilroy R."/>
        </authorList>
    </citation>
    <scope>NUCLEOTIDE SEQUENCE</scope>
    <source>
        <strain evidence="1">ChiGjej4B4-12881</strain>
    </source>
</reference>
<reference evidence="1" key="1">
    <citation type="journal article" date="2021" name="PeerJ">
        <title>Extensive microbial diversity within the chicken gut microbiome revealed by metagenomics and culture.</title>
        <authorList>
            <person name="Gilroy R."/>
            <person name="Ravi A."/>
            <person name="Getino M."/>
            <person name="Pursley I."/>
            <person name="Horton D.L."/>
            <person name="Alikhan N.F."/>
            <person name="Baker D."/>
            <person name="Gharbi K."/>
            <person name="Hall N."/>
            <person name="Watson M."/>
            <person name="Adriaenssens E.M."/>
            <person name="Foster-Nyarko E."/>
            <person name="Jarju S."/>
            <person name="Secka A."/>
            <person name="Antonio M."/>
            <person name="Oren A."/>
            <person name="Chaudhuri R.R."/>
            <person name="La Ragione R."/>
            <person name="Hildebrand F."/>
            <person name="Pallen M.J."/>
        </authorList>
    </citation>
    <scope>NUCLEOTIDE SEQUENCE</scope>
    <source>
        <strain evidence="1">ChiGjej4B4-12881</strain>
    </source>
</reference>
<proteinExistence type="predicted"/>
<gene>
    <name evidence="1" type="ORF">IAA28_01280</name>
</gene>
<comment type="caution">
    <text evidence="1">The sequence shown here is derived from an EMBL/GenBank/DDBJ whole genome shotgun (WGS) entry which is preliminary data.</text>
</comment>